<evidence type="ECO:0000313" key="6">
    <source>
        <dbReference type="EMBL" id="MFC4307120.1"/>
    </source>
</evidence>
<gene>
    <name evidence="6" type="ORF">ACFO1S_27215</name>
</gene>
<dbReference type="PROSITE" id="PS01124">
    <property type="entry name" value="HTH_ARAC_FAMILY_2"/>
    <property type="match status" value="1"/>
</dbReference>
<dbReference type="InterPro" id="IPR050204">
    <property type="entry name" value="AraC_XylS_family_regulators"/>
</dbReference>
<comment type="caution">
    <text evidence="6">The sequence shown here is derived from an EMBL/GenBank/DDBJ whole genome shotgun (WGS) entry which is preliminary data.</text>
</comment>
<keyword evidence="1" id="KW-0805">Transcription regulation</keyword>
<name>A0ABV8SIL2_9BACL</name>
<dbReference type="EMBL" id="JBHSED010000071">
    <property type="protein sequence ID" value="MFC4307120.1"/>
    <property type="molecule type" value="Genomic_DNA"/>
</dbReference>
<dbReference type="SUPFAM" id="SSF46689">
    <property type="entry name" value="Homeodomain-like"/>
    <property type="match status" value="2"/>
</dbReference>
<dbReference type="Pfam" id="PF01497">
    <property type="entry name" value="Peripla_BP_2"/>
    <property type="match status" value="1"/>
</dbReference>
<keyword evidence="7" id="KW-1185">Reference proteome</keyword>
<accession>A0ABV8SIL2</accession>
<keyword evidence="3" id="KW-0804">Transcription</keyword>
<protein>
    <submittedName>
        <fullName evidence="6">Helix-turn-helix domain-containing protein</fullName>
    </submittedName>
</protein>
<dbReference type="SMART" id="SM00342">
    <property type="entry name" value="HTH_ARAC"/>
    <property type="match status" value="1"/>
</dbReference>
<dbReference type="Gene3D" id="3.40.50.1980">
    <property type="entry name" value="Nitrogenase molybdenum iron protein domain"/>
    <property type="match status" value="2"/>
</dbReference>
<sequence>MPEITEGSVVMRNSTPRSKPSGRALYLLSSVEKFREAGRWTLAARSTANCLLCYVVRGSGSIALDGSLCSFGPACMIVIPPGLSAEAEALDPEIEYYSVETEVVVLAPGASGWQVLPEGGPPQPFGLPCGMTRLREPGQALDDILRLYDGWQRGLEPPPALDLHLQALLARIIADAAKPDVEAQARRDRRTTAGSVELSIAYMHEHFHERIDRETLAELENLTPNAFCRSFKRATSLSPTDYLNRLRIEKAKQRLSPRSSVKEIAAACGFGSEYYFSRMFKKQVGLAPTLYIKRERLKVAVATFIGLESHLGSLGVEPIALFDCYKGPSMNETEHRRQLDARMNELRLAKPDLILVDYYHRSYTELLKTVAPTVSIGLHLDWKVTLTRIAELVGREAEAEQLIRVLEDKTSVARSRLSATLPRTSVTFMQITGDRVRIQGAVHHPLNELLYSELRLTPGSAVPRNRMRVELAPESFEGLQSDYLFINKFDHSAEVEHSFAQLRSTSEWHAIPAVRNSRAPFVNNWLIDSFTPPGRTRIIDQLVNLLDSRPNALS</sequence>
<evidence type="ECO:0000256" key="2">
    <source>
        <dbReference type="ARBA" id="ARBA00023125"/>
    </source>
</evidence>
<dbReference type="PROSITE" id="PS50983">
    <property type="entry name" value="FE_B12_PBP"/>
    <property type="match status" value="1"/>
</dbReference>
<feature type="domain" description="Fe/B12 periplasmic-binding" evidence="5">
    <location>
        <begin position="296"/>
        <end position="550"/>
    </location>
</feature>
<dbReference type="Pfam" id="PF12833">
    <property type="entry name" value="HTH_18"/>
    <property type="match status" value="1"/>
</dbReference>
<dbReference type="InterPro" id="IPR018062">
    <property type="entry name" value="HTH_AraC-typ_CS"/>
</dbReference>
<dbReference type="Proteomes" id="UP001595755">
    <property type="component" value="Unassembled WGS sequence"/>
</dbReference>
<reference evidence="7" key="1">
    <citation type="journal article" date="2019" name="Int. J. Syst. Evol. Microbiol.">
        <title>The Global Catalogue of Microorganisms (GCM) 10K type strain sequencing project: providing services to taxonomists for standard genome sequencing and annotation.</title>
        <authorList>
            <consortium name="The Broad Institute Genomics Platform"/>
            <consortium name="The Broad Institute Genome Sequencing Center for Infectious Disease"/>
            <person name="Wu L."/>
            <person name="Ma J."/>
        </authorList>
    </citation>
    <scope>NUCLEOTIDE SEQUENCE [LARGE SCALE GENOMIC DNA]</scope>
    <source>
        <strain evidence="7">CGMCC 4.1641</strain>
    </source>
</reference>
<evidence type="ECO:0000259" key="4">
    <source>
        <dbReference type="PROSITE" id="PS01124"/>
    </source>
</evidence>
<evidence type="ECO:0000256" key="1">
    <source>
        <dbReference type="ARBA" id="ARBA00023015"/>
    </source>
</evidence>
<feature type="domain" description="HTH araC/xylS-type" evidence="4">
    <location>
        <begin position="197"/>
        <end position="294"/>
    </location>
</feature>
<dbReference type="InterPro" id="IPR009057">
    <property type="entry name" value="Homeodomain-like_sf"/>
</dbReference>
<evidence type="ECO:0000259" key="5">
    <source>
        <dbReference type="PROSITE" id="PS50983"/>
    </source>
</evidence>
<organism evidence="6 7">
    <name type="scientific">Cohnella boryungensis</name>
    <dbReference type="NCBI Taxonomy" id="768479"/>
    <lineage>
        <taxon>Bacteria</taxon>
        <taxon>Bacillati</taxon>
        <taxon>Bacillota</taxon>
        <taxon>Bacilli</taxon>
        <taxon>Bacillales</taxon>
        <taxon>Paenibacillaceae</taxon>
        <taxon>Cohnella</taxon>
    </lineage>
</organism>
<dbReference type="SUPFAM" id="SSF53807">
    <property type="entry name" value="Helical backbone' metal receptor"/>
    <property type="match status" value="1"/>
</dbReference>
<dbReference type="PANTHER" id="PTHR46796:SF13">
    <property type="entry name" value="HTH-TYPE TRANSCRIPTIONAL ACTIVATOR RHAS"/>
    <property type="match status" value="1"/>
</dbReference>
<proteinExistence type="predicted"/>
<dbReference type="PROSITE" id="PS00041">
    <property type="entry name" value="HTH_ARAC_FAMILY_1"/>
    <property type="match status" value="1"/>
</dbReference>
<dbReference type="Gene3D" id="1.10.10.60">
    <property type="entry name" value="Homeodomain-like"/>
    <property type="match status" value="2"/>
</dbReference>
<dbReference type="PANTHER" id="PTHR46796">
    <property type="entry name" value="HTH-TYPE TRANSCRIPTIONAL ACTIVATOR RHAS-RELATED"/>
    <property type="match status" value="1"/>
</dbReference>
<dbReference type="InterPro" id="IPR018060">
    <property type="entry name" value="HTH_AraC"/>
</dbReference>
<evidence type="ECO:0000256" key="3">
    <source>
        <dbReference type="ARBA" id="ARBA00023163"/>
    </source>
</evidence>
<keyword evidence="2" id="KW-0238">DNA-binding</keyword>
<evidence type="ECO:0000313" key="7">
    <source>
        <dbReference type="Proteomes" id="UP001595755"/>
    </source>
</evidence>
<dbReference type="InterPro" id="IPR002491">
    <property type="entry name" value="ABC_transptr_periplasmic_BD"/>
</dbReference>